<dbReference type="PROSITE" id="PS00631">
    <property type="entry name" value="CYTOSOL_AP"/>
    <property type="match status" value="1"/>
</dbReference>
<organism evidence="10 11">
    <name type="scientific">Amygdalobacter nucleatus</name>
    <dbReference type="NCBI Taxonomy" id="3029274"/>
    <lineage>
        <taxon>Bacteria</taxon>
        <taxon>Bacillati</taxon>
        <taxon>Bacillota</taxon>
        <taxon>Clostridia</taxon>
        <taxon>Eubacteriales</taxon>
        <taxon>Oscillospiraceae</taxon>
        <taxon>Amygdalobacter</taxon>
    </lineage>
</organism>
<reference evidence="11" key="1">
    <citation type="submission" date="2016-01" db="EMBL/GenBank/DDBJ databases">
        <authorList>
            <person name="Mitreva M."/>
            <person name="Pepin K.H."/>
            <person name="Mihindukulasuriya K.A."/>
            <person name="Fulton R."/>
            <person name="Fronick C."/>
            <person name="O'Laughlin M."/>
            <person name="Miner T."/>
            <person name="Herter B."/>
            <person name="Rosa B.A."/>
            <person name="Cordes M."/>
            <person name="Tomlinson C."/>
            <person name="Wollam A."/>
            <person name="Palsikar V.B."/>
            <person name="Mardis E.R."/>
            <person name="Wilson R.K."/>
        </authorList>
    </citation>
    <scope>NUCLEOTIDE SEQUENCE [LARGE SCALE GENOMIC DNA]</scope>
    <source>
        <strain evidence="11">KA00274</strain>
    </source>
</reference>
<evidence type="ECO:0000259" key="9">
    <source>
        <dbReference type="PROSITE" id="PS00631"/>
    </source>
</evidence>
<dbReference type="STRING" id="1497955.HMPREF1872_00001"/>
<dbReference type="AlphaFoldDB" id="A0A133YHJ0"/>
<comment type="similarity">
    <text evidence="3 8">Belongs to the peptidase M17 family.</text>
</comment>
<dbReference type="Gene3D" id="3.40.630.10">
    <property type="entry name" value="Zn peptidases"/>
    <property type="match status" value="1"/>
</dbReference>
<dbReference type="Gene3D" id="3.40.220.10">
    <property type="entry name" value="Leucine Aminopeptidase, subunit E, domain 1"/>
    <property type="match status" value="1"/>
</dbReference>
<keyword evidence="8" id="KW-0479">Metal-binding</keyword>
<feature type="binding site" evidence="8">
    <location>
        <position position="330"/>
    </location>
    <ligand>
        <name>Mn(2+)</name>
        <dbReference type="ChEBI" id="CHEBI:29035"/>
        <label>1</label>
    </ligand>
</feature>
<feature type="binding site" evidence="8">
    <location>
        <position position="251"/>
    </location>
    <ligand>
        <name>Mn(2+)</name>
        <dbReference type="ChEBI" id="CHEBI:29035"/>
        <label>1</label>
    </ligand>
</feature>
<keyword evidence="11" id="KW-1185">Reference proteome</keyword>
<dbReference type="PANTHER" id="PTHR11963">
    <property type="entry name" value="LEUCINE AMINOPEPTIDASE-RELATED"/>
    <property type="match status" value="1"/>
</dbReference>
<keyword evidence="4 8" id="KW-0031">Aminopeptidase</keyword>
<dbReference type="InterPro" id="IPR043472">
    <property type="entry name" value="Macro_dom-like"/>
</dbReference>
<feature type="binding site" evidence="8">
    <location>
        <position position="251"/>
    </location>
    <ligand>
        <name>Mn(2+)</name>
        <dbReference type="ChEBI" id="CHEBI:29035"/>
        <label>2</label>
    </ligand>
</feature>
<dbReference type="GO" id="GO:0006508">
    <property type="term" value="P:proteolysis"/>
    <property type="evidence" value="ECO:0007669"/>
    <property type="project" value="UniProtKB-KW"/>
</dbReference>
<dbReference type="InterPro" id="IPR011356">
    <property type="entry name" value="Leucine_aapep/pepB"/>
</dbReference>
<evidence type="ECO:0000313" key="11">
    <source>
        <dbReference type="Proteomes" id="UP000070080"/>
    </source>
</evidence>
<comment type="subcellular location">
    <subcellularLocation>
        <location evidence="8">Cytoplasm</location>
    </subcellularLocation>
</comment>
<dbReference type="EMBL" id="LSCV01000001">
    <property type="protein sequence ID" value="KXB42665.1"/>
    <property type="molecule type" value="Genomic_DNA"/>
</dbReference>
<dbReference type="SUPFAM" id="SSF53187">
    <property type="entry name" value="Zn-dependent exopeptidases"/>
    <property type="match status" value="1"/>
</dbReference>
<dbReference type="Pfam" id="PF02789">
    <property type="entry name" value="Peptidase_M17_N"/>
    <property type="match status" value="1"/>
</dbReference>
<dbReference type="SUPFAM" id="SSF52949">
    <property type="entry name" value="Macro domain-like"/>
    <property type="match status" value="1"/>
</dbReference>
<accession>A0A133YHJ0</accession>
<feature type="active site" evidence="8">
    <location>
        <position position="258"/>
    </location>
</feature>
<name>A0A133YHJ0_9FIRM</name>
<feature type="binding site" evidence="8">
    <location>
        <position position="246"/>
    </location>
    <ligand>
        <name>Mn(2+)</name>
        <dbReference type="ChEBI" id="CHEBI:29035"/>
        <label>2</label>
    </ligand>
</feature>
<dbReference type="CDD" id="cd00433">
    <property type="entry name" value="Peptidase_M17"/>
    <property type="match status" value="1"/>
</dbReference>
<gene>
    <name evidence="8" type="primary">pepA</name>
    <name evidence="10" type="ORF">HMPREF1872_00001</name>
</gene>
<comment type="cofactor">
    <cofactor evidence="8">
        <name>Mn(2+)</name>
        <dbReference type="ChEBI" id="CHEBI:29035"/>
    </cofactor>
    <text evidence="8">Binds 2 manganese ions per subunit.</text>
</comment>
<dbReference type="GO" id="GO:0030145">
    <property type="term" value="F:manganese ion binding"/>
    <property type="evidence" value="ECO:0007669"/>
    <property type="project" value="UniProtKB-UniRule"/>
</dbReference>
<dbReference type="Proteomes" id="UP000070080">
    <property type="component" value="Unassembled WGS sequence"/>
</dbReference>
<evidence type="ECO:0000256" key="2">
    <source>
        <dbReference type="ARBA" id="ARBA00000967"/>
    </source>
</evidence>
<sequence>MKTKFNVNQTGGLEVSLLSTEQVQACSECAKLKARGCFSGKLAETYFIPEFSGSKQKLLAGFGEPEKLTIDDYRLLAFNIGKCAHQHKLTEISLKLDKPKHLCLGRITQAVAEGFWRADHAFDEYFTDKEVDPELTVNLQVPSDKLERVEANLAEMHDVMEGIELTQELANQPAIVMYPERVCEIAKEKLAPLGVKIEIFDKAACEQLGMHAFLAVASGSDREPRFLVMTYEGNPASNERLGLVGKGICYDAGGYSIKSTEGMSTMFDDMTGGATVIGAIYALAKRKAKVNVVAATALCENMLSGSSYKPGDIVRSMAGKTIEIANTDAEGRVTLADAVYYVTSRCNVTKIVDIATLTGACLVALGEEFTGVVTDSDDFYKDLENASSKADEKIWRLPVSERFKAMNKSKRADIKNVAGRLGGTVTAGLFVREFLAKDMPWLHLDIAGTAYLHEASGYLPIFATGTIVKTFYNLAKQQEACSSACER</sequence>
<evidence type="ECO:0000256" key="7">
    <source>
        <dbReference type="ARBA" id="ARBA00049972"/>
    </source>
</evidence>
<feature type="active site" evidence="8">
    <location>
        <position position="332"/>
    </location>
</feature>
<dbReference type="PRINTS" id="PR00481">
    <property type="entry name" value="LAMNOPPTDASE"/>
</dbReference>
<dbReference type="InterPro" id="IPR000819">
    <property type="entry name" value="Peptidase_M17_C"/>
</dbReference>
<dbReference type="PANTHER" id="PTHR11963:SF23">
    <property type="entry name" value="CYTOSOL AMINOPEPTIDASE"/>
    <property type="match status" value="1"/>
</dbReference>
<dbReference type="PATRIC" id="fig|1497955.3.peg.1"/>
<keyword evidence="6 8" id="KW-0378">Hydrolase</keyword>
<keyword evidence="8" id="KW-0464">Manganese</keyword>
<evidence type="ECO:0000256" key="3">
    <source>
        <dbReference type="ARBA" id="ARBA00009528"/>
    </source>
</evidence>
<feature type="binding site" evidence="8">
    <location>
        <position position="330"/>
    </location>
    <ligand>
        <name>Mn(2+)</name>
        <dbReference type="ChEBI" id="CHEBI:29035"/>
        <label>2</label>
    </ligand>
</feature>
<keyword evidence="8" id="KW-0963">Cytoplasm</keyword>
<evidence type="ECO:0000256" key="5">
    <source>
        <dbReference type="ARBA" id="ARBA00022670"/>
    </source>
</evidence>
<feature type="binding site" evidence="8">
    <location>
        <position position="269"/>
    </location>
    <ligand>
        <name>Mn(2+)</name>
        <dbReference type="ChEBI" id="CHEBI:29035"/>
        <label>2</label>
    </ligand>
</feature>
<comment type="catalytic activity">
    <reaction evidence="1 8">
        <text>Release of an N-terminal amino acid, Xaa-|-Yaa-, in which Xaa is preferably Leu, but may be other amino acids including Pro although not Arg or Lys, and Yaa may be Pro. Amino acid amides and methyl esters are also readily hydrolyzed, but rates on arylamides are exceedingly low.</text>
        <dbReference type="EC" id="3.4.11.1"/>
    </reaction>
</comment>
<dbReference type="NCBIfam" id="NF002083">
    <property type="entry name" value="PRK00913.3-5"/>
    <property type="match status" value="1"/>
</dbReference>
<dbReference type="GO" id="GO:0005737">
    <property type="term" value="C:cytoplasm"/>
    <property type="evidence" value="ECO:0007669"/>
    <property type="project" value="UniProtKB-SubCell"/>
</dbReference>
<dbReference type="GO" id="GO:0070006">
    <property type="term" value="F:metalloaminopeptidase activity"/>
    <property type="evidence" value="ECO:0007669"/>
    <property type="project" value="InterPro"/>
</dbReference>
<comment type="catalytic activity">
    <reaction evidence="2 8">
        <text>Release of an N-terminal amino acid, preferentially leucine, but not glutamic or aspartic acids.</text>
        <dbReference type="EC" id="3.4.11.10"/>
    </reaction>
</comment>
<dbReference type="EC" id="3.4.11.10" evidence="8"/>
<dbReference type="OrthoDB" id="9809354at2"/>
<comment type="function">
    <text evidence="7 8">Presumably involved in the processing and regular turnover of intracellular proteins. Catalyzes the removal of unsubstituted N-terminal amino acids from various peptides.</text>
</comment>
<dbReference type="EC" id="3.4.11.1" evidence="8"/>
<evidence type="ECO:0000256" key="6">
    <source>
        <dbReference type="ARBA" id="ARBA00022801"/>
    </source>
</evidence>
<feature type="domain" description="Cytosol aminopeptidase" evidence="9">
    <location>
        <begin position="326"/>
        <end position="333"/>
    </location>
</feature>
<evidence type="ECO:0000256" key="4">
    <source>
        <dbReference type="ARBA" id="ARBA00022438"/>
    </source>
</evidence>
<dbReference type="InterPro" id="IPR023042">
    <property type="entry name" value="Peptidase_M17_leu_NH2_pept"/>
</dbReference>
<comment type="caution">
    <text evidence="10">The sequence shown here is derived from an EMBL/GenBank/DDBJ whole genome shotgun (WGS) entry which is preliminary data.</text>
</comment>
<evidence type="ECO:0000313" key="10">
    <source>
        <dbReference type="EMBL" id="KXB42665.1"/>
    </source>
</evidence>
<protein>
    <recommendedName>
        <fullName evidence="8">Probable cytosol aminopeptidase</fullName>
        <ecNumber evidence="8">3.4.11.1</ecNumber>
    </recommendedName>
    <alternativeName>
        <fullName evidence="8">Leucine aminopeptidase</fullName>
        <shortName evidence="8">LAP</shortName>
        <ecNumber evidence="8">3.4.11.10</ecNumber>
    </alternativeName>
    <alternativeName>
        <fullName evidence="8">Leucyl aminopeptidase</fullName>
    </alternativeName>
</protein>
<feature type="binding site" evidence="8">
    <location>
        <position position="328"/>
    </location>
    <ligand>
        <name>Mn(2+)</name>
        <dbReference type="ChEBI" id="CHEBI:29035"/>
        <label>1</label>
    </ligand>
</feature>
<proteinExistence type="inferred from homology"/>
<dbReference type="HAMAP" id="MF_00181">
    <property type="entry name" value="Cytosol_peptidase_M17"/>
    <property type="match status" value="1"/>
</dbReference>
<evidence type="ECO:0000256" key="1">
    <source>
        <dbReference type="ARBA" id="ARBA00000135"/>
    </source>
</evidence>
<dbReference type="InterPro" id="IPR008283">
    <property type="entry name" value="Peptidase_M17_N"/>
</dbReference>
<evidence type="ECO:0000256" key="8">
    <source>
        <dbReference type="HAMAP-Rule" id="MF_00181"/>
    </source>
</evidence>
<dbReference type="Pfam" id="PF00883">
    <property type="entry name" value="Peptidase_M17"/>
    <property type="match status" value="1"/>
</dbReference>
<dbReference type="RefSeq" id="WP_066712101.1">
    <property type="nucleotide sequence ID" value="NZ_CP118869.1"/>
</dbReference>
<keyword evidence="5 8" id="KW-0645">Protease</keyword>